<evidence type="ECO:0000313" key="5">
    <source>
        <dbReference type="EMBL" id="SVB89979.1"/>
    </source>
</evidence>
<evidence type="ECO:0000256" key="3">
    <source>
        <dbReference type="ARBA" id="ARBA00023004"/>
    </source>
</evidence>
<dbReference type="Gene3D" id="1.10.760.10">
    <property type="entry name" value="Cytochrome c-like domain"/>
    <property type="match status" value="1"/>
</dbReference>
<dbReference type="EMBL" id="UINC01062909">
    <property type="protein sequence ID" value="SVB89979.1"/>
    <property type="molecule type" value="Genomic_DNA"/>
</dbReference>
<dbReference type="GO" id="GO:0020037">
    <property type="term" value="F:heme binding"/>
    <property type="evidence" value="ECO:0007669"/>
    <property type="project" value="InterPro"/>
</dbReference>
<keyword evidence="2" id="KW-0479">Metal-binding</keyword>
<keyword evidence="1" id="KW-0349">Heme</keyword>
<dbReference type="Pfam" id="PF00034">
    <property type="entry name" value="Cytochrom_C"/>
    <property type="match status" value="1"/>
</dbReference>
<evidence type="ECO:0000256" key="1">
    <source>
        <dbReference type="ARBA" id="ARBA00022617"/>
    </source>
</evidence>
<dbReference type="InterPro" id="IPR009056">
    <property type="entry name" value="Cyt_c-like_dom"/>
</dbReference>
<dbReference type="PROSITE" id="PS51007">
    <property type="entry name" value="CYTC"/>
    <property type="match status" value="1"/>
</dbReference>
<name>A0A382HS38_9ZZZZ</name>
<dbReference type="GO" id="GO:0009055">
    <property type="term" value="F:electron transfer activity"/>
    <property type="evidence" value="ECO:0007669"/>
    <property type="project" value="InterPro"/>
</dbReference>
<gene>
    <name evidence="5" type="ORF">METZ01_LOCUS242833</name>
</gene>
<protein>
    <recommendedName>
        <fullName evidence="4">Cytochrome c domain-containing protein</fullName>
    </recommendedName>
</protein>
<evidence type="ECO:0000259" key="4">
    <source>
        <dbReference type="PROSITE" id="PS51007"/>
    </source>
</evidence>
<dbReference type="InterPro" id="IPR036909">
    <property type="entry name" value="Cyt_c-like_dom_sf"/>
</dbReference>
<reference evidence="5" key="1">
    <citation type="submission" date="2018-05" db="EMBL/GenBank/DDBJ databases">
        <authorList>
            <person name="Lanie J.A."/>
            <person name="Ng W.-L."/>
            <person name="Kazmierczak K.M."/>
            <person name="Andrzejewski T.M."/>
            <person name="Davidsen T.M."/>
            <person name="Wayne K.J."/>
            <person name="Tettelin H."/>
            <person name="Glass J.I."/>
            <person name="Rusch D."/>
            <person name="Podicherti R."/>
            <person name="Tsui H.-C.T."/>
            <person name="Winkler M.E."/>
        </authorList>
    </citation>
    <scope>NUCLEOTIDE SEQUENCE</scope>
</reference>
<proteinExistence type="predicted"/>
<sequence length="134" mass="14766">MHPLQLILVTFFLCSSGNVLGQMTLETPNETVTGEELFVTCVFCHGNAGQGNDRRDGPAIAGLPAWYLELQMHNFKDGVRGYLAEDVPGQVMHFTKGMLRNDFTISSLAEYISGLEPGKPMTDDAIGARPYLWD</sequence>
<organism evidence="5">
    <name type="scientific">marine metagenome</name>
    <dbReference type="NCBI Taxonomy" id="408172"/>
    <lineage>
        <taxon>unclassified sequences</taxon>
        <taxon>metagenomes</taxon>
        <taxon>ecological metagenomes</taxon>
    </lineage>
</organism>
<keyword evidence="3" id="KW-0408">Iron</keyword>
<feature type="domain" description="Cytochrome c" evidence="4">
    <location>
        <begin position="29"/>
        <end position="116"/>
    </location>
</feature>
<dbReference type="GO" id="GO:0046872">
    <property type="term" value="F:metal ion binding"/>
    <property type="evidence" value="ECO:0007669"/>
    <property type="project" value="UniProtKB-KW"/>
</dbReference>
<feature type="non-terminal residue" evidence="5">
    <location>
        <position position="134"/>
    </location>
</feature>
<evidence type="ECO:0000256" key="2">
    <source>
        <dbReference type="ARBA" id="ARBA00022723"/>
    </source>
</evidence>
<dbReference type="SUPFAM" id="SSF46626">
    <property type="entry name" value="Cytochrome c"/>
    <property type="match status" value="1"/>
</dbReference>
<dbReference type="AlphaFoldDB" id="A0A382HS38"/>
<accession>A0A382HS38</accession>